<gene>
    <name evidence="2" type="ORF">ICEValHN437_085</name>
</gene>
<sequence>MVSLSYGDTHRCGPNIKIGAGIKAVNSPNILSPKLSSQDTPKVTVHQSLIDNQV</sequence>
<accession>A0A0N9DYW4</accession>
<feature type="region of interest" description="Disordered" evidence="1">
    <location>
        <begin position="33"/>
        <end position="54"/>
    </location>
</feature>
<evidence type="ECO:0000256" key="1">
    <source>
        <dbReference type="SAM" id="MobiDB-lite"/>
    </source>
</evidence>
<evidence type="ECO:0000313" key="2">
    <source>
        <dbReference type="EMBL" id="ALF35109.1"/>
    </source>
</evidence>
<reference evidence="2" key="1">
    <citation type="journal article" date="2016" name="BMC Microbiol.">
        <title>Comparative genomic analysis of six new-found integrative conjugative elements (ICEs) in Vibrio alginolyticus.</title>
        <authorList>
            <person name="Luo P."/>
            <person name="He X."/>
            <person name="Wang Y."/>
            <person name="Liu Q."/>
            <person name="Hu C."/>
        </authorList>
    </citation>
    <scope>NUCLEOTIDE SEQUENCE</scope>
    <source>
        <strain evidence="2">HN437</strain>
    </source>
</reference>
<keyword evidence="2" id="KW-0067">ATP-binding</keyword>
<dbReference type="GO" id="GO:0004386">
    <property type="term" value="F:helicase activity"/>
    <property type="evidence" value="ECO:0007669"/>
    <property type="project" value="UniProtKB-KW"/>
</dbReference>
<dbReference type="EMBL" id="KT072771">
    <property type="protein sequence ID" value="ALF35109.1"/>
    <property type="molecule type" value="Genomic_DNA"/>
</dbReference>
<dbReference type="AlphaFoldDB" id="A0A0N9DYW4"/>
<proteinExistence type="predicted"/>
<keyword evidence="2" id="KW-0547">Nucleotide-binding</keyword>
<organism evidence="2">
    <name type="scientific">Vibrio alginolyticus</name>
    <dbReference type="NCBI Taxonomy" id="663"/>
    <lineage>
        <taxon>Bacteria</taxon>
        <taxon>Pseudomonadati</taxon>
        <taxon>Pseudomonadota</taxon>
        <taxon>Gammaproteobacteria</taxon>
        <taxon>Vibrionales</taxon>
        <taxon>Vibrionaceae</taxon>
        <taxon>Vibrio</taxon>
    </lineage>
</organism>
<keyword evidence="2" id="KW-0378">Hydrolase</keyword>
<keyword evidence="2" id="KW-0347">Helicase</keyword>
<name>A0A0N9DYW4_VIBAL</name>
<protein>
    <submittedName>
        <fullName evidence="2">RecD-like DNA helicase</fullName>
    </submittedName>
</protein>